<sequence length="176" mass="20205">MKKLLPSNSTELEYNLAEILSNTFKIEPRLNVLINIDSVPDQFLNFLAIQHSVDYWRDDWTPSLKRAILKQSFNRHKIKGTRKAILNALVPFGYESKITEWWQTVPQGIPGTFYLELDLNGRELSEEVYKEVDRLILENKPASRPLTNLTINVQPVCIPRVAVGVHGAETVTIYVE</sequence>
<organism evidence="1 2">
    <name type="scientific">Acinetobacter nematophilus</name>
    <dbReference type="NCBI Taxonomy" id="2994642"/>
    <lineage>
        <taxon>Bacteria</taxon>
        <taxon>Pseudomonadati</taxon>
        <taxon>Pseudomonadota</taxon>
        <taxon>Gammaproteobacteria</taxon>
        <taxon>Moraxellales</taxon>
        <taxon>Moraxellaceae</taxon>
        <taxon>Acinetobacter</taxon>
    </lineage>
</organism>
<reference evidence="1" key="1">
    <citation type="submission" date="2022-11" db="EMBL/GenBank/DDBJ databases">
        <title>Biodiversity and phylogenetic relationships of bacteria.</title>
        <authorList>
            <person name="Machado R.A.R."/>
            <person name="Bhat A."/>
            <person name="Loulou A."/>
            <person name="Kallel S."/>
        </authorList>
    </citation>
    <scope>NUCLEOTIDE SEQUENCE</scope>
    <source>
        <strain evidence="1">A-IN1</strain>
    </source>
</reference>
<proteinExistence type="predicted"/>
<gene>
    <name evidence="1" type="ORF">OSH00_00595</name>
</gene>
<dbReference type="RefSeq" id="WP_266128802.1">
    <property type="nucleotide sequence ID" value="NZ_JAPKMY010000001.1"/>
</dbReference>
<dbReference type="NCBIfam" id="TIGR01634">
    <property type="entry name" value="tail_P2_I"/>
    <property type="match status" value="1"/>
</dbReference>
<dbReference type="EMBL" id="JAPKMY010000001">
    <property type="protein sequence ID" value="MCX5466246.1"/>
    <property type="molecule type" value="Genomic_DNA"/>
</dbReference>
<accession>A0A9X3DQN4</accession>
<comment type="caution">
    <text evidence="1">The sequence shown here is derived from an EMBL/GenBank/DDBJ whole genome shotgun (WGS) entry which is preliminary data.</text>
</comment>
<dbReference type="Proteomes" id="UP001146019">
    <property type="component" value="Unassembled WGS sequence"/>
</dbReference>
<evidence type="ECO:0000313" key="2">
    <source>
        <dbReference type="Proteomes" id="UP001146019"/>
    </source>
</evidence>
<keyword evidence="2" id="KW-1185">Reference proteome</keyword>
<evidence type="ECO:0000313" key="1">
    <source>
        <dbReference type="EMBL" id="MCX5466246.1"/>
    </source>
</evidence>
<dbReference type="Pfam" id="PF09684">
    <property type="entry name" value="Tail_P2_I"/>
    <property type="match status" value="1"/>
</dbReference>
<dbReference type="AlphaFoldDB" id="A0A9X3DQN4"/>
<protein>
    <submittedName>
        <fullName evidence="1">Phage tail protein I</fullName>
    </submittedName>
</protein>
<dbReference type="InterPro" id="IPR006521">
    <property type="entry name" value="Tail_protein_I"/>
</dbReference>
<name>A0A9X3DQN4_9GAMM</name>